<comment type="caution">
    <text evidence="3">The sequence shown here is derived from an EMBL/GenBank/DDBJ whole genome shotgun (WGS) entry which is preliminary data.</text>
</comment>
<protein>
    <recommendedName>
        <fullName evidence="2">RapZ C-terminal domain-containing protein</fullName>
    </recommendedName>
</protein>
<proteinExistence type="predicted"/>
<dbReference type="Proteomes" id="UP001589647">
    <property type="component" value="Unassembled WGS sequence"/>
</dbReference>
<dbReference type="EMBL" id="JBHMEI010000063">
    <property type="protein sequence ID" value="MFB9207640.1"/>
    <property type="molecule type" value="Genomic_DNA"/>
</dbReference>
<evidence type="ECO:0000259" key="2">
    <source>
        <dbReference type="Pfam" id="PF22740"/>
    </source>
</evidence>
<feature type="region of interest" description="Disordered" evidence="1">
    <location>
        <begin position="51"/>
        <end position="71"/>
    </location>
</feature>
<evidence type="ECO:0000256" key="1">
    <source>
        <dbReference type="SAM" id="MobiDB-lite"/>
    </source>
</evidence>
<dbReference type="RefSeq" id="WP_379478671.1">
    <property type="nucleotide sequence ID" value="NZ_JBHMEI010000063.1"/>
</dbReference>
<accession>A0ABV5IUH5</accession>
<name>A0ABV5IUH5_9ACTN</name>
<dbReference type="InterPro" id="IPR053931">
    <property type="entry name" value="RapZ_C"/>
</dbReference>
<evidence type="ECO:0000313" key="4">
    <source>
        <dbReference type="Proteomes" id="UP001589647"/>
    </source>
</evidence>
<feature type="domain" description="RapZ C-terminal" evidence="2">
    <location>
        <begin position="1"/>
        <end position="35"/>
    </location>
</feature>
<reference evidence="3 4" key="1">
    <citation type="submission" date="2024-09" db="EMBL/GenBank/DDBJ databases">
        <authorList>
            <person name="Sun Q."/>
            <person name="Mori K."/>
        </authorList>
    </citation>
    <scope>NUCLEOTIDE SEQUENCE [LARGE SCALE GENOMIC DNA]</scope>
    <source>
        <strain evidence="3 4">CCM 3426</strain>
    </source>
</reference>
<keyword evidence="4" id="KW-1185">Reference proteome</keyword>
<sequence>MGCAGGKHRAAGLVEILAARLREHGQAVDVDHRHAHLPRVLTQLSVRDRSYRPRAPFSHPTTCTAEIPRPP</sequence>
<dbReference type="Pfam" id="PF22740">
    <property type="entry name" value="PapZ_C"/>
    <property type="match status" value="1"/>
</dbReference>
<organism evidence="3 4">
    <name type="scientific">Nonomuraea spiralis</name>
    <dbReference type="NCBI Taxonomy" id="46182"/>
    <lineage>
        <taxon>Bacteria</taxon>
        <taxon>Bacillati</taxon>
        <taxon>Actinomycetota</taxon>
        <taxon>Actinomycetes</taxon>
        <taxon>Streptosporangiales</taxon>
        <taxon>Streptosporangiaceae</taxon>
        <taxon>Nonomuraea</taxon>
    </lineage>
</organism>
<gene>
    <name evidence="3" type="ORF">ACFFV7_41115</name>
</gene>
<evidence type="ECO:0000313" key="3">
    <source>
        <dbReference type="EMBL" id="MFB9207640.1"/>
    </source>
</evidence>